<comment type="caution">
    <text evidence="1">The sequence shown here is derived from an EMBL/GenBank/DDBJ whole genome shotgun (WGS) entry which is preliminary data.</text>
</comment>
<evidence type="ECO:0000313" key="2">
    <source>
        <dbReference type="Proteomes" id="UP000293162"/>
    </source>
</evidence>
<dbReference type="Proteomes" id="UP000293162">
    <property type="component" value="Unassembled WGS sequence"/>
</dbReference>
<name>A0A4Q5LV95_9BACT</name>
<organism evidence="1 2">
    <name type="scientific">Emticicia agri</name>
    <dbReference type="NCBI Taxonomy" id="2492393"/>
    <lineage>
        <taxon>Bacteria</taxon>
        <taxon>Pseudomonadati</taxon>
        <taxon>Bacteroidota</taxon>
        <taxon>Cytophagia</taxon>
        <taxon>Cytophagales</taxon>
        <taxon>Leadbetterellaceae</taxon>
        <taxon>Emticicia</taxon>
    </lineage>
</organism>
<dbReference type="AlphaFoldDB" id="A0A4Q5LV95"/>
<protein>
    <submittedName>
        <fullName evidence="1">Uncharacterized protein</fullName>
    </submittedName>
</protein>
<accession>A0A4Q5LV95</accession>
<sequence>MTNLEALVVSNNLDILAEMLGVSLSYSLELVDESKKADYIREKRNAITEVMNKKVKSIQESESSDKDDKISKEQQEANVLWDSFKNQKFEGEFSKLDLNRFPTDSKYIDAKKDEQGNSVFRSSLTYFRKINLI</sequence>
<evidence type="ECO:0000313" key="1">
    <source>
        <dbReference type="EMBL" id="RYU93582.1"/>
    </source>
</evidence>
<keyword evidence="2" id="KW-1185">Reference proteome</keyword>
<dbReference type="OrthoDB" id="9939237at2"/>
<reference evidence="1 2" key="1">
    <citation type="submission" date="2019-02" db="EMBL/GenBank/DDBJ databases">
        <title>Bacterial novel species Emticicia sp. 17J42-9 isolated from soil.</title>
        <authorList>
            <person name="Jung H.-Y."/>
        </authorList>
    </citation>
    <scope>NUCLEOTIDE SEQUENCE [LARGE SCALE GENOMIC DNA]</scope>
    <source>
        <strain evidence="1 2">17J42-9</strain>
    </source>
</reference>
<dbReference type="EMBL" id="SEWF01000041">
    <property type="protein sequence ID" value="RYU93582.1"/>
    <property type="molecule type" value="Genomic_DNA"/>
</dbReference>
<dbReference type="RefSeq" id="WP_130023276.1">
    <property type="nucleotide sequence ID" value="NZ_SEWF01000041.1"/>
</dbReference>
<proteinExistence type="predicted"/>
<gene>
    <name evidence="1" type="ORF">EWM59_21280</name>
</gene>